<evidence type="ECO:0000313" key="3">
    <source>
        <dbReference type="Proteomes" id="UP000051952"/>
    </source>
</evidence>
<proteinExistence type="predicted"/>
<dbReference type="Proteomes" id="UP000051952">
    <property type="component" value="Unassembled WGS sequence"/>
</dbReference>
<dbReference type="EMBL" id="CYKH01000322">
    <property type="protein sequence ID" value="CUF42894.1"/>
    <property type="molecule type" value="Genomic_DNA"/>
</dbReference>
<protein>
    <submittedName>
        <fullName evidence="2">GPI-anchored surface protein, putative</fullName>
    </submittedName>
</protein>
<keyword evidence="1" id="KW-1133">Transmembrane helix</keyword>
<evidence type="ECO:0000313" key="2">
    <source>
        <dbReference type="EMBL" id="CUF42894.1"/>
    </source>
</evidence>
<organism evidence="2 3">
    <name type="scientific">Bodo saltans</name>
    <name type="common">Flagellated protozoan</name>
    <dbReference type="NCBI Taxonomy" id="75058"/>
    <lineage>
        <taxon>Eukaryota</taxon>
        <taxon>Discoba</taxon>
        <taxon>Euglenozoa</taxon>
        <taxon>Kinetoplastea</taxon>
        <taxon>Metakinetoplastina</taxon>
        <taxon>Eubodonida</taxon>
        <taxon>Bodonidae</taxon>
        <taxon>Bodo</taxon>
    </lineage>
</organism>
<evidence type="ECO:0000256" key="1">
    <source>
        <dbReference type="SAM" id="Phobius"/>
    </source>
</evidence>
<keyword evidence="3" id="KW-1185">Reference proteome</keyword>
<reference evidence="3" key="1">
    <citation type="submission" date="2015-09" db="EMBL/GenBank/DDBJ databases">
        <authorList>
            <consortium name="Pathogen Informatics"/>
        </authorList>
    </citation>
    <scope>NUCLEOTIDE SEQUENCE [LARGE SCALE GENOMIC DNA]</scope>
    <source>
        <strain evidence="3">Lake Konstanz</strain>
    </source>
</reference>
<keyword evidence="1" id="KW-0472">Membrane</keyword>
<sequence length="187" mass="20700">MMPRRCCRFANEHASARVFLVFLIDACVLMFLFPGPNACLAYLSLPCRFFFSLVVGGLSPEADDVATAASIVQLAMMVVMTLIEAGRSGTRRSGFTFSSRDTFVETSEALTTLSPHRLGASSPRRMPPRRRTRFPVLFGVGSLVSAADWLNFQLRLDQHQVNDVERLEFLVDLACHRAAASKNVVNV</sequence>
<dbReference type="VEuPathDB" id="TriTrypDB:BSAL_62435"/>
<feature type="transmembrane region" description="Helical" evidence="1">
    <location>
        <begin position="65"/>
        <end position="83"/>
    </location>
</feature>
<dbReference type="AlphaFoldDB" id="A0A0S4IWY0"/>
<keyword evidence="1" id="KW-0812">Transmembrane</keyword>
<accession>A0A0S4IWY0</accession>
<name>A0A0S4IWY0_BODSA</name>
<gene>
    <name evidence="2" type="ORF">BSAL_62435</name>
</gene>